<dbReference type="InterPro" id="IPR036412">
    <property type="entry name" value="HAD-like_sf"/>
</dbReference>
<dbReference type="GO" id="GO:0006281">
    <property type="term" value="P:DNA repair"/>
    <property type="evidence" value="ECO:0007669"/>
    <property type="project" value="TreeGrafter"/>
</dbReference>
<dbReference type="AlphaFoldDB" id="A0A7C4RHC6"/>
<dbReference type="EC" id="3.11.1.1" evidence="2"/>
<dbReference type="SFLD" id="SFLDS00003">
    <property type="entry name" value="Haloacid_Dehalogenase"/>
    <property type="match status" value="1"/>
</dbReference>
<dbReference type="SFLD" id="SFLDG01135">
    <property type="entry name" value="C1.5.6:_HAD__Beta-PGM__Phospha"/>
    <property type="match status" value="1"/>
</dbReference>
<dbReference type="Pfam" id="PF13419">
    <property type="entry name" value="HAD_2"/>
    <property type="match status" value="1"/>
</dbReference>
<dbReference type="CDD" id="cd02586">
    <property type="entry name" value="HAD_PHN"/>
    <property type="match status" value="1"/>
</dbReference>
<dbReference type="GO" id="GO:0005829">
    <property type="term" value="C:cytosol"/>
    <property type="evidence" value="ECO:0007669"/>
    <property type="project" value="TreeGrafter"/>
</dbReference>
<organism evidence="2">
    <name type="scientific">Desulfatirhabdium butyrativorans</name>
    <dbReference type="NCBI Taxonomy" id="340467"/>
    <lineage>
        <taxon>Bacteria</taxon>
        <taxon>Pseudomonadati</taxon>
        <taxon>Thermodesulfobacteriota</taxon>
        <taxon>Desulfobacteria</taxon>
        <taxon>Desulfobacterales</taxon>
        <taxon>Desulfatirhabdiaceae</taxon>
        <taxon>Desulfatirhabdium</taxon>
    </lineage>
</organism>
<protein>
    <submittedName>
        <fullName evidence="2">Phosphonoacetaldehyde hydrolase</fullName>
        <ecNumber evidence="2">3.11.1.1</ecNumber>
    </submittedName>
</protein>
<dbReference type="GO" id="GO:0008967">
    <property type="term" value="F:phosphoglycolate phosphatase activity"/>
    <property type="evidence" value="ECO:0007669"/>
    <property type="project" value="TreeGrafter"/>
</dbReference>
<comment type="caution">
    <text evidence="2">The sequence shown here is derived from an EMBL/GenBank/DDBJ whole genome shotgun (WGS) entry which is preliminary data.</text>
</comment>
<dbReference type="InterPro" id="IPR023198">
    <property type="entry name" value="PGP-like_dom2"/>
</dbReference>
<dbReference type="PANTHER" id="PTHR43434:SF19">
    <property type="entry name" value="PHOSPHONOACETALDEHYDE HYDROLASE"/>
    <property type="match status" value="1"/>
</dbReference>
<evidence type="ECO:0000313" key="2">
    <source>
        <dbReference type="EMBL" id="HGU31889.1"/>
    </source>
</evidence>
<dbReference type="NCBIfam" id="TIGR01422">
    <property type="entry name" value="phosphonatase"/>
    <property type="match status" value="1"/>
</dbReference>
<dbReference type="Gene3D" id="1.10.150.240">
    <property type="entry name" value="Putative phosphatase, domain 2"/>
    <property type="match status" value="1"/>
</dbReference>
<dbReference type="GO" id="GO:0050194">
    <property type="term" value="F:phosphonoacetaldehyde hydrolase activity"/>
    <property type="evidence" value="ECO:0007669"/>
    <property type="project" value="UniProtKB-EC"/>
</dbReference>
<dbReference type="InterPro" id="IPR023214">
    <property type="entry name" value="HAD_sf"/>
</dbReference>
<reference evidence="2" key="1">
    <citation type="journal article" date="2020" name="mSystems">
        <title>Genome- and Community-Level Interaction Insights into Carbon Utilization and Element Cycling Functions of Hydrothermarchaeota in Hydrothermal Sediment.</title>
        <authorList>
            <person name="Zhou Z."/>
            <person name="Liu Y."/>
            <person name="Xu W."/>
            <person name="Pan J."/>
            <person name="Luo Z.H."/>
            <person name="Li M."/>
        </authorList>
    </citation>
    <scope>NUCLEOTIDE SEQUENCE [LARGE SCALE GENOMIC DNA]</scope>
    <source>
        <strain evidence="2">SpSt-477</strain>
    </source>
</reference>
<dbReference type="InterPro" id="IPR041492">
    <property type="entry name" value="HAD_2"/>
</dbReference>
<dbReference type="NCBIfam" id="TIGR01549">
    <property type="entry name" value="HAD-SF-IA-v1"/>
    <property type="match status" value="1"/>
</dbReference>
<dbReference type="InterPro" id="IPR006439">
    <property type="entry name" value="HAD-SF_hydro_IA"/>
</dbReference>
<dbReference type="EMBL" id="DSUH01000071">
    <property type="protein sequence ID" value="HGU31889.1"/>
    <property type="molecule type" value="Genomic_DNA"/>
</dbReference>
<dbReference type="PANTHER" id="PTHR43434">
    <property type="entry name" value="PHOSPHOGLYCOLATE PHOSPHATASE"/>
    <property type="match status" value="1"/>
</dbReference>
<keyword evidence="1" id="KW-0704">Schiff base</keyword>
<name>A0A7C4RHC6_9BACT</name>
<dbReference type="InterPro" id="IPR050155">
    <property type="entry name" value="HAD-like_hydrolase_sf"/>
</dbReference>
<evidence type="ECO:0000256" key="1">
    <source>
        <dbReference type="ARBA" id="ARBA00023270"/>
    </source>
</evidence>
<keyword evidence="2" id="KW-0378">Hydrolase</keyword>
<dbReference type="SFLD" id="SFLDG01129">
    <property type="entry name" value="C1.5:_HAD__Beta-PGM__Phosphata"/>
    <property type="match status" value="1"/>
</dbReference>
<accession>A0A7C4RHC6</accession>
<dbReference type="SUPFAM" id="SSF56784">
    <property type="entry name" value="HAD-like"/>
    <property type="match status" value="1"/>
</dbReference>
<dbReference type="Gene3D" id="3.40.50.1000">
    <property type="entry name" value="HAD superfamily/HAD-like"/>
    <property type="match status" value="1"/>
</dbReference>
<dbReference type="HAMAP" id="MF_01375">
    <property type="entry name" value="PhnX"/>
    <property type="match status" value="1"/>
</dbReference>
<sequence>MMYGKDPSKKRLQAIVLDWAGTAVDYGCLGPVRVIMAAFQRFGVSITPSDVRRFMGLMKKEHIQRICALPTVSARWEEKYGWKPGTMDIENIYLETTHLMFTWLPDHAKPIPGLLEFVQEARLKGIKIGSSTGYTRSMMDVLVPEAMKQGYTPDVVVCSSDVPSGRPYPWMCYLNAIQLNVYPMATMVKIGDSISDIHEGRNAGMWTIGLTQSGNELGLSEAEIDALPAETLSQRLQEIEMRMLDAGAHYTAEGIWACMPILEEIERRIQSGETPESACKRIDRNDDMSFGYVVPERKPAYSMV</sequence>
<dbReference type="GO" id="GO:0046872">
    <property type="term" value="F:metal ion binding"/>
    <property type="evidence" value="ECO:0007669"/>
    <property type="project" value="UniProtKB-KW"/>
</dbReference>
<dbReference type="InterPro" id="IPR006323">
    <property type="entry name" value="Phosphonoacetald_hydro"/>
</dbReference>
<gene>
    <name evidence="2" type="ORF">ENS29_03420</name>
</gene>
<dbReference type="GO" id="GO:0019700">
    <property type="term" value="P:organic phosphonate catabolic process"/>
    <property type="evidence" value="ECO:0007669"/>
    <property type="project" value="InterPro"/>
</dbReference>
<proteinExistence type="inferred from homology"/>